<accession>A0ACB7TFJ7</accession>
<organism evidence="1 2">
    <name type="scientific">Hyalomma asiaticum</name>
    <name type="common">Tick</name>
    <dbReference type="NCBI Taxonomy" id="266040"/>
    <lineage>
        <taxon>Eukaryota</taxon>
        <taxon>Metazoa</taxon>
        <taxon>Ecdysozoa</taxon>
        <taxon>Arthropoda</taxon>
        <taxon>Chelicerata</taxon>
        <taxon>Arachnida</taxon>
        <taxon>Acari</taxon>
        <taxon>Parasitiformes</taxon>
        <taxon>Ixodida</taxon>
        <taxon>Ixodoidea</taxon>
        <taxon>Ixodidae</taxon>
        <taxon>Hyalomminae</taxon>
        <taxon>Hyalomma</taxon>
    </lineage>
</organism>
<dbReference type="EMBL" id="CM023481">
    <property type="protein sequence ID" value="KAH6945700.1"/>
    <property type="molecule type" value="Genomic_DNA"/>
</dbReference>
<sequence>MNQFVSTSFQHLQNTTGCSTSGIGCATTLAEKVIPQFHRFKDDSTTWVSTVNAVAVNHLWSGHMGNSFAEGRLRRAAEAWRRFKGSAYDRWPAWSAALKSAFAPLLSAYDARFMEMRSRRQA</sequence>
<keyword evidence="2" id="KW-1185">Reference proteome</keyword>
<reference evidence="1" key="1">
    <citation type="submission" date="2020-05" db="EMBL/GenBank/DDBJ databases">
        <title>Large-scale comparative analyses of tick genomes elucidate their genetic diversity and vector capacities.</title>
        <authorList>
            <person name="Jia N."/>
            <person name="Wang J."/>
            <person name="Shi W."/>
            <person name="Du L."/>
            <person name="Sun Y."/>
            <person name="Zhan W."/>
            <person name="Jiang J."/>
            <person name="Wang Q."/>
            <person name="Zhang B."/>
            <person name="Ji P."/>
            <person name="Sakyi L.B."/>
            <person name="Cui X."/>
            <person name="Yuan T."/>
            <person name="Jiang B."/>
            <person name="Yang W."/>
            <person name="Lam T.T.-Y."/>
            <person name="Chang Q."/>
            <person name="Ding S."/>
            <person name="Wang X."/>
            <person name="Zhu J."/>
            <person name="Ruan X."/>
            <person name="Zhao L."/>
            <person name="Wei J."/>
            <person name="Que T."/>
            <person name="Du C."/>
            <person name="Cheng J."/>
            <person name="Dai P."/>
            <person name="Han X."/>
            <person name="Huang E."/>
            <person name="Gao Y."/>
            <person name="Liu J."/>
            <person name="Shao H."/>
            <person name="Ye R."/>
            <person name="Li L."/>
            <person name="Wei W."/>
            <person name="Wang X."/>
            <person name="Wang C."/>
            <person name="Yang T."/>
            <person name="Huo Q."/>
            <person name="Li W."/>
            <person name="Guo W."/>
            <person name="Chen H."/>
            <person name="Zhou L."/>
            <person name="Ni X."/>
            <person name="Tian J."/>
            <person name="Zhou Y."/>
            <person name="Sheng Y."/>
            <person name="Liu T."/>
            <person name="Pan Y."/>
            <person name="Xia L."/>
            <person name="Li J."/>
            <person name="Zhao F."/>
            <person name="Cao W."/>
        </authorList>
    </citation>
    <scope>NUCLEOTIDE SEQUENCE</scope>
    <source>
        <strain evidence="1">Hyas-2018</strain>
    </source>
</reference>
<protein>
    <submittedName>
        <fullName evidence="1">Uncharacterized protein</fullName>
    </submittedName>
</protein>
<evidence type="ECO:0000313" key="2">
    <source>
        <dbReference type="Proteomes" id="UP000821845"/>
    </source>
</evidence>
<name>A0ACB7TFJ7_HYAAI</name>
<evidence type="ECO:0000313" key="1">
    <source>
        <dbReference type="EMBL" id="KAH6945700.1"/>
    </source>
</evidence>
<comment type="caution">
    <text evidence="1">The sequence shown here is derived from an EMBL/GenBank/DDBJ whole genome shotgun (WGS) entry which is preliminary data.</text>
</comment>
<dbReference type="Proteomes" id="UP000821845">
    <property type="component" value="Chromosome 1"/>
</dbReference>
<proteinExistence type="predicted"/>
<gene>
    <name evidence="1" type="ORF">HPB50_009646</name>
</gene>